<protein>
    <submittedName>
        <fullName evidence="3">Uncharacterized protein</fullName>
    </submittedName>
</protein>
<keyword evidence="4" id="KW-1185">Reference proteome</keyword>
<dbReference type="HOGENOM" id="CLU_1085826_0_0_1"/>
<dbReference type="AlphaFoldDB" id="A0A067MR35"/>
<feature type="compositionally biased region" description="Polar residues" evidence="1">
    <location>
        <begin position="87"/>
        <end position="102"/>
    </location>
</feature>
<evidence type="ECO:0000256" key="1">
    <source>
        <dbReference type="SAM" id="MobiDB-lite"/>
    </source>
</evidence>
<dbReference type="InParanoid" id="A0A067MR35"/>
<organism evidence="3 4">
    <name type="scientific">Botryobasidium botryosum (strain FD-172 SS1)</name>
    <dbReference type="NCBI Taxonomy" id="930990"/>
    <lineage>
        <taxon>Eukaryota</taxon>
        <taxon>Fungi</taxon>
        <taxon>Dikarya</taxon>
        <taxon>Basidiomycota</taxon>
        <taxon>Agaricomycotina</taxon>
        <taxon>Agaricomycetes</taxon>
        <taxon>Cantharellales</taxon>
        <taxon>Botryobasidiaceae</taxon>
        <taxon>Botryobasidium</taxon>
    </lineage>
</organism>
<feature type="region of interest" description="Disordered" evidence="1">
    <location>
        <begin position="85"/>
        <end position="228"/>
    </location>
</feature>
<evidence type="ECO:0000313" key="3">
    <source>
        <dbReference type="EMBL" id="KDQ18049.1"/>
    </source>
</evidence>
<feature type="transmembrane region" description="Helical" evidence="2">
    <location>
        <begin position="52"/>
        <end position="76"/>
    </location>
</feature>
<sequence>MTAGTVDDRRAPTPARFWPRQHPSVVTTTIFADPSQTQALASSQQKHVPIPVVPIVLGVLGGVIIVCIVAAGWLWCGRTKKAKQRSLSKLSLSEKGASQQSYGHEDAGSIPPVPPLPSFPPTPEGRARDVANSQPPPRPAKNRERSRPRRSVDPPSPRTSFQDHRSYVPVRPSPLSGGYSAASSPTTGSPMPSTPDGRTARLTVLSAATDGPSRLSAASTGSAGSYPLENGDVPVGYAFSKSDAALGGRAPIAWDI</sequence>
<keyword evidence="2" id="KW-1133">Transmembrane helix</keyword>
<accession>A0A067MR35</accession>
<evidence type="ECO:0000313" key="4">
    <source>
        <dbReference type="Proteomes" id="UP000027195"/>
    </source>
</evidence>
<keyword evidence="2" id="KW-0812">Transmembrane</keyword>
<feature type="compositionally biased region" description="Low complexity" evidence="1">
    <location>
        <begin position="176"/>
        <end position="195"/>
    </location>
</feature>
<feature type="compositionally biased region" description="Pro residues" evidence="1">
    <location>
        <begin position="111"/>
        <end position="123"/>
    </location>
</feature>
<dbReference type="Proteomes" id="UP000027195">
    <property type="component" value="Unassembled WGS sequence"/>
</dbReference>
<proteinExistence type="predicted"/>
<dbReference type="EMBL" id="KL198022">
    <property type="protein sequence ID" value="KDQ18049.1"/>
    <property type="molecule type" value="Genomic_DNA"/>
</dbReference>
<keyword evidence="2" id="KW-0472">Membrane</keyword>
<name>A0A067MR35_BOTB1</name>
<gene>
    <name evidence="3" type="ORF">BOTBODRAFT_29364</name>
</gene>
<reference evidence="4" key="1">
    <citation type="journal article" date="2014" name="Proc. Natl. Acad. Sci. U.S.A.">
        <title>Extensive sampling of basidiomycete genomes demonstrates inadequacy of the white-rot/brown-rot paradigm for wood decay fungi.</title>
        <authorList>
            <person name="Riley R."/>
            <person name="Salamov A.A."/>
            <person name="Brown D.W."/>
            <person name="Nagy L.G."/>
            <person name="Floudas D."/>
            <person name="Held B.W."/>
            <person name="Levasseur A."/>
            <person name="Lombard V."/>
            <person name="Morin E."/>
            <person name="Otillar R."/>
            <person name="Lindquist E.A."/>
            <person name="Sun H."/>
            <person name="LaButti K.M."/>
            <person name="Schmutz J."/>
            <person name="Jabbour D."/>
            <person name="Luo H."/>
            <person name="Baker S.E."/>
            <person name="Pisabarro A.G."/>
            <person name="Walton J.D."/>
            <person name="Blanchette R.A."/>
            <person name="Henrissat B."/>
            <person name="Martin F."/>
            <person name="Cullen D."/>
            <person name="Hibbett D.S."/>
            <person name="Grigoriev I.V."/>
        </authorList>
    </citation>
    <scope>NUCLEOTIDE SEQUENCE [LARGE SCALE GENOMIC DNA]</scope>
    <source>
        <strain evidence="4">FD-172 SS1</strain>
    </source>
</reference>
<evidence type="ECO:0000256" key="2">
    <source>
        <dbReference type="SAM" id="Phobius"/>
    </source>
</evidence>